<dbReference type="InterPro" id="IPR016024">
    <property type="entry name" value="ARM-type_fold"/>
</dbReference>
<dbReference type="EMBL" id="PYSW02000009">
    <property type="protein sequence ID" value="KAG2388629.1"/>
    <property type="molecule type" value="Genomic_DNA"/>
</dbReference>
<feature type="region of interest" description="Disordered" evidence="1">
    <location>
        <begin position="1898"/>
        <end position="1958"/>
    </location>
</feature>
<dbReference type="InterPro" id="IPR039867">
    <property type="entry name" value="Furry/Tao3/Mor2"/>
</dbReference>
<keyword evidence="3" id="KW-1185">Reference proteome</keyword>
<dbReference type="SUPFAM" id="SSF48371">
    <property type="entry name" value="ARM repeat"/>
    <property type="match status" value="2"/>
</dbReference>
<dbReference type="GeneID" id="68092530"/>
<dbReference type="Proteomes" id="UP000816034">
    <property type="component" value="Unassembled WGS sequence"/>
</dbReference>
<name>A0AA88KP10_NAELO</name>
<proteinExistence type="predicted"/>
<dbReference type="RefSeq" id="XP_044552621.1">
    <property type="nucleotide sequence ID" value="XM_044696699.1"/>
</dbReference>
<evidence type="ECO:0000313" key="3">
    <source>
        <dbReference type="Proteomes" id="UP000816034"/>
    </source>
</evidence>
<comment type="caution">
    <text evidence="2">The sequence shown here is derived from an EMBL/GenBank/DDBJ whole genome shotgun (WGS) entry which is preliminary data.</text>
</comment>
<organism evidence="2 3">
    <name type="scientific">Naegleria lovaniensis</name>
    <name type="common">Amoeba</name>
    <dbReference type="NCBI Taxonomy" id="51637"/>
    <lineage>
        <taxon>Eukaryota</taxon>
        <taxon>Discoba</taxon>
        <taxon>Heterolobosea</taxon>
        <taxon>Tetramitia</taxon>
        <taxon>Eutetramitia</taxon>
        <taxon>Vahlkampfiidae</taxon>
        <taxon>Naegleria</taxon>
    </lineage>
</organism>
<dbReference type="GO" id="GO:0005938">
    <property type="term" value="C:cell cortex"/>
    <property type="evidence" value="ECO:0007669"/>
    <property type="project" value="TreeGrafter"/>
</dbReference>
<protein>
    <submittedName>
        <fullName evidence="2">Uncharacterized protein</fullName>
    </submittedName>
</protein>
<dbReference type="PANTHER" id="PTHR12295:SF30">
    <property type="entry name" value="PROTEIN FURRY"/>
    <property type="match status" value="1"/>
</dbReference>
<reference evidence="2 3" key="1">
    <citation type="journal article" date="2018" name="BMC Genomics">
        <title>The genome of Naegleria lovaniensis, the basis for a comparative approach to unravel pathogenicity factors of the human pathogenic amoeba N. fowleri.</title>
        <authorList>
            <person name="Liechti N."/>
            <person name="Schurch N."/>
            <person name="Bruggmann R."/>
            <person name="Wittwer M."/>
        </authorList>
    </citation>
    <scope>NUCLEOTIDE SEQUENCE [LARGE SCALE GENOMIC DNA]</scope>
    <source>
        <strain evidence="2 3">ATCC 30569</strain>
    </source>
</reference>
<sequence length="1958" mass="226075">MTASSPSTSSNNLDQSSSIETTISQLIVAYEVLVHSHSIVAVESSIKGDIVDKYRQIQEWKTKEEHINFQTNLESVKTVLIRLSKDKNNLLKILDSMADIMSNYSLLKDINSKKKIIIPERKENDYIDNVIMRHMQLCMQSFRHHNDLNPSSKVYIPDKIQKICYDRIYNDIFVEDCGKLLGEISSFQLDSVLQILLTSFEKVGKSQTEAKNFLPLQKLTKYLDFCFADEERTEGTLKYLDAIRQKLPNLKKGKKELMPFICETLIHIYEQTLTGVFMHDEEFKLLDNVEHWEKRKKQFKQFSSNNEANNRFWLFFQEIYDNLSKLAQKKEAETIDLVTCMAMMTCRAKEDLYLQYFPELIKYFQDGLKDKKERFAFFKSIKLFVTYLPSDYITKDLERFSSFVKFVSDQIFHKKVILNEFRQDAETFLVEYAKKQLHRTWPKLMDEILKAENMKIHTNEHRAVALSSISRVARLFPDEIGKQNYVLGVLCTSIFTDEKMRQDVSLLRNVLKCFPRVRNTSEEKMKEIRNIIGAHCLLHPDRFVSRNASEALVTSVEMEPGKTFVDVVEKYREVLVKVNEITAENALRLLKDLYLILETFIHKVQESEKLILGLDVQEYNSVRKKLEGMCLLYIIHTAPQVRNQAVKVLKQLSRPELKAITKEVASANTYLLDDSILVLPSNHTNANPDYMPCIEEMCKHHVDDAITKAWDELVKRWSYGIADLDLKRIELLANYLKFLCLSIRPFLSGKAESFLLELVQLLTKQNSLYRNHDKIKTAVLNALECLHPSSLYMLLTQIRLVEVQRTFIKKENKIESSDPLYEQHIISLLKRIITKTISHVSPTEFLFVKQGISVRDFFDELISNWTCKDRIDVKDIPGSFLTIETWKDAVEIIATYLKHLNAISKQTALEKSTEIAEQACVHSHMFKKHNVHTALVKIFNFLHFSLSALPFKKLPMLFNICVPLESLKMKSSLMTFALKDDLESTEDDDSSRLRKTQLKGSKKEVEGLIEKEIQEREFERQKFKSSIPHICKSYLSAIVKVMEDRLDHWIQEQFVTLGGMFYLSLIHSCTRGNISLRDKAHELINIIIKSDAADGTINYGTTYHGTSIGDESVFKKTLYDFSEFVSKSAPQITFDLFAEADKTVDLLDGVNKENTLRLLIPWAYNFGGYVKTCMDNGIGDGNYKMKDFKSQTLLKHVYSLTEKLHGGEDLLVDDSPKTTNLNKHYLEKIWYNLIKSSEQCKWVIPETVKFIVENYDFVFSQSKDSTNQPINATHTLLRAVLYYKAKFPEGKKEIAQFIVDRGLESPSNAEISNLELSALQLLVDITYEHDLALIPHLPKLFMNCMVLFNSCQSTRPYTEAKLILENICQSLAIRHRDQNTSTTNYVEKVFQFLVENLRKSNAPKLTRVRSFITQWTEYVSKKHRPDLAEAISEMALNWALQSKDNKISLESYYIFEALNKNFAYDVIEKLVAGFFDAVRVRDDAKISIIMDIFFNIPSDKLAPPKVSKLLFQVVFWLFFSWNRAHFARGLKYMLKLQSLSQSDNIDESVLNSSMYNVWKGYTGEETVDVSVSRVIYKGIFDQETFADTFELYNNLIYRFDTFLPKGSNMLVATTLLIQAVLFLSGDFSKKPQLNKLFEKYGNELTEFKTAFTTYEQAFNQVQSTLVTNEELVCDMVEHNKATTQFSQHFSTAFQKVFSNKNGNFVAWALISLPKNANINNWALASILLLSKLLPVIFQPGLWSIAEMTNISKVVMECMPDNRAISHFKNSLFQSCARDIMEFISFHAHEKQQVYTKKEAETVFPFLNPTRGFMKAVRSERPSDKEAFVGTNELERNIARTEIICRMWYQSFSLQIDPNVNKDEATLLNTIIDFKSQESTEPVAPSTPVVANYSKVISQRRNPQEESPLTTPQLDAQQVDDHGDLNGDDDEPEDIMIPPPPESDSEDDEETVESHESVQ</sequence>
<dbReference type="GO" id="GO:0030427">
    <property type="term" value="C:site of polarized growth"/>
    <property type="evidence" value="ECO:0007669"/>
    <property type="project" value="TreeGrafter"/>
</dbReference>
<evidence type="ECO:0000256" key="1">
    <source>
        <dbReference type="SAM" id="MobiDB-lite"/>
    </source>
</evidence>
<accession>A0AA88KP10</accession>
<dbReference type="GO" id="GO:0000902">
    <property type="term" value="P:cell morphogenesis"/>
    <property type="evidence" value="ECO:0007669"/>
    <property type="project" value="InterPro"/>
</dbReference>
<evidence type="ECO:0000313" key="2">
    <source>
        <dbReference type="EMBL" id="KAG2388629.1"/>
    </source>
</evidence>
<dbReference type="PANTHER" id="PTHR12295">
    <property type="entry name" value="FURRY-RELATED"/>
    <property type="match status" value="1"/>
</dbReference>
<feature type="compositionally biased region" description="Polar residues" evidence="1">
    <location>
        <begin position="1898"/>
        <end position="1915"/>
    </location>
</feature>
<gene>
    <name evidence="2" type="ORF">C9374_000068</name>
</gene>